<sequence length="317" mass="34204">MKLSSREVFQLADRCLASAGLSNGASKANAKSIWWTEVYKDCGLTTLHRIIEESPTLDPSKLSLEDQTSVFSIVDSGDQPSIVSSTAALDFSCSQAEQEGIGITYASIPEADHSFPTIGHTAYHAANRGMVAIVLAACPDGSRSFIGVPRCSQPLLAEMNLNGRSSSYAKLVDVIDSGLYRQRHCPLVQAFFEPGEGSGRSATDAATLKQLLEDAMEPNPESVDSSERGFFTICIDPNHPQSSTEIQRVADRFVDQQADALTSVYRSSEIGEKGRTLIKEGIEIEKQAWEELFEFSNGIFAPDSLGAETGAGPSLEQ</sequence>
<gene>
    <name evidence="1" type="ORF">FEJ81_20710</name>
</gene>
<dbReference type="InterPro" id="IPR036111">
    <property type="entry name" value="Mal/L-sulfo/L-lacto_DH-like_sf"/>
</dbReference>
<dbReference type="GeneID" id="40267750"/>
<dbReference type="SUPFAM" id="SSF89733">
    <property type="entry name" value="L-sulfolactate dehydrogenase-like"/>
    <property type="match status" value="1"/>
</dbReference>
<reference evidence="2" key="1">
    <citation type="submission" date="2019-05" db="EMBL/GenBank/DDBJ databases">
        <title>Genome sequence and methylation pattern of the halophilic Archaeon Natrinema versiforme BOL5-4.</title>
        <authorList>
            <person name="DasSarma P."/>
            <person name="Anton B.P."/>
            <person name="DasSarma S.L."/>
            <person name="Martinez F.L."/>
            <person name="Guzman D."/>
            <person name="Roberts R.J."/>
            <person name="DasSarma S."/>
        </authorList>
    </citation>
    <scope>NUCLEOTIDE SEQUENCE [LARGE SCALE GENOMIC DNA]</scope>
    <source>
        <strain evidence="2">BOL5-4</strain>
        <plasmid evidence="2">pnve500</plasmid>
    </source>
</reference>
<organism evidence="1 2">
    <name type="scientific">Natrinema versiforme</name>
    <dbReference type="NCBI Taxonomy" id="88724"/>
    <lineage>
        <taxon>Archaea</taxon>
        <taxon>Methanobacteriati</taxon>
        <taxon>Methanobacteriota</taxon>
        <taxon>Stenosarchaea group</taxon>
        <taxon>Halobacteria</taxon>
        <taxon>Halobacteriales</taxon>
        <taxon>Natrialbaceae</taxon>
        <taxon>Natrinema</taxon>
    </lineage>
</organism>
<dbReference type="KEGG" id="nvr:FEJ81_20710"/>
<dbReference type="Proteomes" id="UP000302218">
    <property type="component" value="Plasmid pNVE500"/>
</dbReference>
<protein>
    <submittedName>
        <fullName evidence="1">Uncharacterized protein</fullName>
    </submittedName>
</protein>
<dbReference type="RefSeq" id="WP_138247111.1">
    <property type="nucleotide sequence ID" value="NZ_CP040331.1"/>
</dbReference>
<geneLocation type="plasmid" evidence="2">
    <name>pnve500</name>
</geneLocation>
<dbReference type="GO" id="GO:0016491">
    <property type="term" value="F:oxidoreductase activity"/>
    <property type="evidence" value="ECO:0007669"/>
    <property type="project" value="InterPro"/>
</dbReference>
<keyword evidence="1" id="KW-0614">Plasmid</keyword>
<dbReference type="EMBL" id="CP040331">
    <property type="protein sequence ID" value="QCS44712.1"/>
    <property type="molecule type" value="Genomic_DNA"/>
</dbReference>
<dbReference type="Gene3D" id="3.30.1370.60">
    <property type="entry name" value="Hypothetical oxidoreductase yiak, domain 2"/>
    <property type="match status" value="1"/>
</dbReference>
<name>A0A4P8WND9_9EURY</name>
<dbReference type="AlphaFoldDB" id="A0A4P8WND9"/>
<dbReference type="InterPro" id="IPR043143">
    <property type="entry name" value="Mal/L-sulf/L-lact_DH-like_NADP"/>
</dbReference>
<evidence type="ECO:0000313" key="1">
    <source>
        <dbReference type="EMBL" id="QCS44712.1"/>
    </source>
</evidence>
<proteinExistence type="predicted"/>
<dbReference type="OrthoDB" id="205808at2157"/>
<accession>A0A4P8WND9</accession>
<evidence type="ECO:0000313" key="2">
    <source>
        <dbReference type="Proteomes" id="UP000302218"/>
    </source>
</evidence>